<gene>
    <name evidence="2" type="ORF">ENO08_04320</name>
</gene>
<dbReference type="SUPFAM" id="SSF89550">
    <property type="entry name" value="PHP domain-like"/>
    <property type="match status" value="1"/>
</dbReference>
<accession>A0A7V2F481</accession>
<dbReference type="PANTHER" id="PTHR42924">
    <property type="entry name" value="EXONUCLEASE"/>
    <property type="match status" value="1"/>
</dbReference>
<dbReference type="Pfam" id="PF02811">
    <property type="entry name" value="PHP"/>
    <property type="match status" value="1"/>
</dbReference>
<dbReference type="CDD" id="cd07438">
    <property type="entry name" value="PHP_HisPPase_AMP"/>
    <property type="match status" value="1"/>
</dbReference>
<dbReference type="Gene3D" id="3.20.20.140">
    <property type="entry name" value="Metal-dependent hydrolases"/>
    <property type="match status" value="1"/>
</dbReference>
<dbReference type="AlphaFoldDB" id="A0A7V2F481"/>
<dbReference type="PANTHER" id="PTHR42924:SF3">
    <property type="entry name" value="POLYMERASE_HISTIDINOL PHOSPHATASE N-TERMINAL DOMAIN-CONTAINING PROTEIN"/>
    <property type="match status" value="1"/>
</dbReference>
<reference evidence="2" key="1">
    <citation type="journal article" date="2020" name="mSystems">
        <title>Genome- and Community-Level Interaction Insights into Carbon Utilization and Element Cycling Functions of Hydrothermarchaeota in Hydrothermal Sediment.</title>
        <authorList>
            <person name="Zhou Z."/>
            <person name="Liu Y."/>
            <person name="Xu W."/>
            <person name="Pan J."/>
            <person name="Luo Z.H."/>
            <person name="Li M."/>
        </authorList>
    </citation>
    <scope>NUCLEOTIDE SEQUENCE [LARGE SCALE GENOMIC DNA]</scope>
    <source>
        <strain evidence="2">SpSt-1233</strain>
    </source>
</reference>
<dbReference type="GO" id="GO:0035312">
    <property type="term" value="F:5'-3' DNA exonuclease activity"/>
    <property type="evidence" value="ECO:0007669"/>
    <property type="project" value="TreeGrafter"/>
</dbReference>
<name>A0A7V2F481_UNCEI</name>
<organism evidence="2">
    <name type="scientific">Eiseniibacteriota bacterium</name>
    <dbReference type="NCBI Taxonomy" id="2212470"/>
    <lineage>
        <taxon>Bacteria</taxon>
        <taxon>Candidatus Eiseniibacteriota</taxon>
    </lineage>
</organism>
<dbReference type="Gene3D" id="1.10.150.650">
    <property type="match status" value="1"/>
</dbReference>
<protein>
    <submittedName>
        <fullName evidence="2">PHP domain-containing protein</fullName>
    </submittedName>
</protein>
<evidence type="ECO:0000313" key="2">
    <source>
        <dbReference type="EMBL" id="HER43666.1"/>
    </source>
</evidence>
<feature type="domain" description="Polymerase/histidinol phosphatase N-terminal" evidence="1">
    <location>
        <begin position="8"/>
        <end position="73"/>
    </location>
</feature>
<sequence>MNRTTDRCDLHIHSHYSDGTLSPAELVGMARRAGLSACSITDHDNIEGQHEALREGERLGIEVLEGVEFSVHVRDQDIHILGYLVDIGDETLKRQLDYLGGARLERAAEIVRRLAGVGLDIPLEEVVQLSGKGTVGRPHIAQVLVRHNLVSGFQAAFGRYIGEGKPCYVPKTVLPLERVATLIREAGGVAVWAHPGDRVRDRLLLDEIAGAGVAGLEAYHPNHDPRTVNEIESAARERGLITTGGSDYHFFEAKQIDVGGVTAPYSAVLALRSAVI</sequence>
<comment type="caution">
    <text evidence="2">The sequence shown here is derived from an EMBL/GenBank/DDBJ whole genome shotgun (WGS) entry which is preliminary data.</text>
</comment>
<dbReference type="InterPro" id="IPR003141">
    <property type="entry name" value="Pol/His_phosphatase_N"/>
</dbReference>
<dbReference type="GO" id="GO:0004534">
    <property type="term" value="F:5'-3' RNA exonuclease activity"/>
    <property type="evidence" value="ECO:0007669"/>
    <property type="project" value="TreeGrafter"/>
</dbReference>
<dbReference type="InterPro" id="IPR052018">
    <property type="entry name" value="PHP_domain"/>
</dbReference>
<dbReference type="EMBL" id="DSEC01000305">
    <property type="protein sequence ID" value="HER43666.1"/>
    <property type="molecule type" value="Genomic_DNA"/>
</dbReference>
<dbReference type="Proteomes" id="UP000886069">
    <property type="component" value="Unassembled WGS sequence"/>
</dbReference>
<dbReference type="InterPro" id="IPR016195">
    <property type="entry name" value="Pol/histidinol_Pase-like"/>
</dbReference>
<dbReference type="SMART" id="SM00481">
    <property type="entry name" value="POLIIIAc"/>
    <property type="match status" value="1"/>
</dbReference>
<proteinExistence type="predicted"/>
<evidence type="ECO:0000259" key="1">
    <source>
        <dbReference type="SMART" id="SM00481"/>
    </source>
</evidence>
<dbReference type="InterPro" id="IPR004013">
    <property type="entry name" value="PHP_dom"/>
</dbReference>